<sequence length="222" mass="24253">MFGIDWLEPETLISSFGIYALIGVCAIIFIETGLLVGFFLPGDSLLFATGLMISTGAVGWPSGDQVVPVPIWIACAVITASAWLGDQTGYWIGRKAGPSIFNKTESKFFSQKNVSATNAFFEKYGAKAIILAHFVPVMRTFVPVAAGIGQMNYRKFLKFNIIGVVVWGTGITSLGYFLGQIPFVASNIEYVTLAFLVLTTVPIVVEILKTRKQRKIEALLRQ</sequence>
<keyword evidence="5 6" id="KW-0472">Membrane</keyword>
<feature type="transmembrane region" description="Helical" evidence="6">
    <location>
        <begin position="45"/>
        <end position="63"/>
    </location>
</feature>
<dbReference type="InterPro" id="IPR032816">
    <property type="entry name" value="VTT_dom"/>
</dbReference>
<feature type="transmembrane region" description="Helical" evidence="6">
    <location>
        <begin position="190"/>
        <end position="208"/>
    </location>
</feature>
<evidence type="ECO:0000256" key="3">
    <source>
        <dbReference type="ARBA" id="ARBA00022692"/>
    </source>
</evidence>
<dbReference type="AlphaFoldDB" id="A0A6J6J706"/>
<reference evidence="9" key="1">
    <citation type="submission" date="2020-05" db="EMBL/GenBank/DDBJ databases">
        <authorList>
            <person name="Chiriac C."/>
            <person name="Salcher M."/>
            <person name="Ghai R."/>
            <person name="Kavagutti S V."/>
        </authorList>
    </citation>
    <scope>NUCLEOTIDE SEQUENCE</scope>
</reference>
<accession>A0A6J6J706</accession>
<evidence type="ECO:0000313" key="9">
    <source>
        <dbReference type="EMBL" id="CAB4632646.1"/>
    </source>
</evidence>
<gene>
    <name evidence="8" type="ORF">UFOPK1561_00454</name>
    <name evidence="9" type="ORF">UFOPK2044_00484</name>
</gene>
<evidence type="ECO:0000256" key="2">
    <source>
        <dbReference type="ARBA" id="ARBA00022475"/>
    </source>
</evidence>
<comment type="subcellular location">
    <subcellularLocation>
        <location evidence="1">Cell membrane</location>
        <topology evidence="1">Multi-pass membrane protein</topology>
    </subcellularLocation>
</comment>
<name>A0A6J6J706_9ZZZZ</name>
<evidence type="ECO:0000256" key="4">
    <source>
        <dbReference type="ARBA" id="ARBA00022989"/>
    </source>
</evidence>
<organism evidence="9">
    <name type="scientific">freshwater metagenome</name>
    <dbReference type="NCBI Taxonomy" id="449393"/>
    <lineage>
        <taxon>unclassified sequences</taxon>
        <taxon>metagenomes</taxon>
        <taxon>ecological metagenomes</taxon>
    </lineage>
</organism>
<feature type="transmembrane region" description="Helical" evidence="6">
    <location>
        <begin position="69"/>
        <end position="85"/>
    </location>
</feature>
<evidence type="ECO:0000256" key="6">
    <source>
        <dbReference type="SAM" id="Phobius"/>
    </source>
</evidence>
<dbReference type="EMBL" id="CAEZSZ010000037">
    <property type="protein sequence ID" value="CAB4553552.1"/>
    <property type="molecule type" value="Genomic_DNA"/>
</dbReference>
<feature type="transmembrane region" description="Helical" evidence="6">
    <location>
        <begin position="16"/>
        <end position="38"/>
    </location>
</feature>
<evidence type="ECO:0000256" key="1">
    <source>
        <dbReference type="ARBA" id="ARBA00004651"/>
    </source>
</evidence>
<keyword evidence="2" id="KW-1003">Cell membrane</keyword>
<dbReference type="GO" id="GO:0005886">
    <property type="term" value="C:plasma membrane"/>
    <property type="evidence" value="ECO:0007669"/>
    <property type="project" value="UniProtKB-SubCell"/>
</dbReference>
<dbReference type="PANTHER" id="PTHR30353:SF0">
    <property type="entry name" value="TRANSMEMBRANE PROTEIN"/>
    <property type="match status" value="1"/>
</dbReference>
<protein>
    <submittedName>
        <fullName evidence="9">Unannotated protein</fullName>
    </submittedName>
</protein>
<evidence type="ECO:0000256" key="5">
    <source>
        <dbReference type="ARBA" id="ARBA00023136"/>
    </source>
</evidence>
<dbReference type="EMBL" id="CAEZVO010000050">
    <property type="protein sequence ID" value="CAB4632646.1"/>
    <property type="molecule type" value="Genomic_DNA"/>
</dbReference>
<dbReference type="PANTHER" id="PTHR30353">
    <property type="entry name" value="INNER MEMBRANE PROTEIN DEDA-RELATED"/>
    <property type="match status" value="1"/>
</dbReference>
<feature type="domain" description="VTT" evidence="7">
    <location>
        <begin position="41"/>
        <end position="176"/>
    </location>
</feature>
<evidence type="ECO:0000259" key="7">
    <source>
        <dbReference type="Pfam" id="PF09335"/>
    </source>
</evidence>
<keyword evidence="3 6" id="KW-0812">Transmembrane</keyword>
<feature type="transmembrane region" description="Helical" evidence="6">
    <location>
        <begin position="159"/>
        <end position="178"/>
    </location>
</feature>
<dbReference type="InterPro" id="IPR032818">
    <property type="entry name" value="DedA-like"/>
</dbReference>
<proteinExistence type="predicted"/>
<keyword evidence="4 6" id="KW-1133">Transmembrane helix</keyword>
<evidence type="ECO:0000313" key="8">
    <source>
        <dbReference type="EMBL" id="CAB4553552.1"/>
    </source>
</evidence>
<dbReference type="Pfam" id="PF09335">
    <property type="entry name" value="VTT_dom"/>
    <property type="match status" value="1"/>
</dbReference>